<gene>
    <name evidence="2" type="ORF">UFOVP588_34</name>
</gene>
<reference evidence="2" key="1">
    <citation type="submission" date="2020-04" db="EMBL/GenBank/DDBJ databases">
        <authorList>
            <person name="Chiriac C."/>
            <person name="Salcher M."/>
            <person name="Ghai R."/>
            <person name="Kavagutti S V."/>
        </authorList>
    </citation>
    <scope>NUCLEOTIDE SEQUENCE</scope>
</reference>
<feature type="compositionally biased region" description="Pro residues" evidence="1">
    <location>
        <begin position="174"/>
        <end position="183"/>
    </location>
</feature>
<evidence type="ECO:0000256" key="1">
    <source>
        <dbReference type="SAM" id="MobiDB-lite"/>
    </source>
</evidence>
<proteinExistence type="predicted"/>
<feature type="region of interest" description="Disordered" evidence="1">
    <location>
        <begin position="174"/>
        <end position="195"/>
    </location>
</feature>
<name>A0A6J5N3H4_9CAUD</name>
<organism evidence="2">
    <name type="scientific">uncultured Caudovirales phage</name>
    <dbReference type="NCBI Taxonomy" id="2100421"/>
    <lineage>
        <taxon>Viruses</taxon>
        <taxon>Duplodnaviria</taxon>
        <taxon>Heunggongvirae</taxon>
        <taxon>Uroviricota</taxon>
        <taxon>Caudoviricetes</taxon>
        <taxon>Peduoviridae</taxon>
        <taxon>Maltschvirus</taxon>
        <taxon>Maltschvirus maltsch</taxon>
    </lineage>
</organism>
<sequence length="199" mass="21163">MLNLSSGGGNGNYIRFSPQANAWTNNLGEEIQLGKVVFDIDGVQTGWLELGVGVRDWQADSELGKKGPQPTPNHKRGFIITLYNKTIGSCEWSSSGVGPNMGLEKLYTDCAAQRAANAGKLPVLEYTGSKLEKIGKGTTRIPNFNIVSWIERPAGMDQSDAEYIAQAVAAPPAPAPKAAPAPAPQKSAMAAAVEDDEMF</sequence>
<accession>A0A6J5N3H4</accession>
<evidence type="ECO:0000313" key="2">
    <source>
        <dbReference type="EMBL" id="CAB4151836.1"/>
    </source>
</evidence>
<dbReference type="EMBL" id="LR796561">
    <property type="protein sequence ID" value="CAB4151836.1"/>
    <property type="molecule type" value="Genomic_DNA"/>
</dbReference>
<protein>
    <submittedName>
        <fullName evidence="2">Uncharacterized protein</fullName>
    </submittedName>
</protein>